<proteinExistence type="predicted"/>
<dbReference type="EMBL" id="KZ454991">
    <property type="protein sequence ID" value="PKI83569.1"/>
    <property type="molecule type" value="Genomic_DNA"/>
</dbReference>
<evidence type="ECO:0000256" key="7">
    <source>
        <dbReference type="ARBA" id="ARBA00022949"/>
    </source>
</evidence>
<dbReference type="Pfam" id="PF00412">
    <property type="entry name" value="LIM"/>
    <property type="match status" value="1"/>
</dbReference>
<evidence type="ECO:0000256" key="9">
    <source>
        <dbReference type="PROSITE-ProRule" id="PRU00125"/>
    </source>
</evidence>
<dbReference type="OrthoDB" id="15567at2759"/>
<dbReference type="GO" id="GO:0005737">
    <property type="term" value="C:cytoplasm"/>
    <property type="evidence" value="ECO:0007669"/>
    <property type="project" value="UniProtKB-SubCell"/>
</dbReference>
<feature type="compositionally biased region" description="Low complexity" evidence="10">
    <location>
        <begin position="220"/>
        <end position="231"/>
    </location>
</feature>
<evidence type="ECO:0000256" key="2">
    <source>
        <dbReference type="ARBA" id="ARBA00004496"/>
    </source>
</evidence>
<dbReference type="PANTHER" id="PTHR24205">
    <property type="entry name" value="FOUR AND A HALF LIM DOMAINS PROTEIN"/>
    <property type="match status" value="1"/>
</dbReference>
<dbReference type="FunFam" id="2.10.110.10:FF:000008">
    <property type="entry name" value="Paxillin isoform 1"/>
    <property type="match status" value="1"/>
</dbReference>
<feature type="region of interest" description="Disordered" evidence="10">
    <location>
        <begin position="87"/>
        <end position="254"/>
    </location>
</feature>
<evidence type="ECO:0000256" key="4">
    <source>
        <dbReference type="ARBA" id="ARBA00022723"/>
    </source>
</evidence>
<keyword evidence="6 9" id="KW-0862">Zinc</keyword>
<evidence type="ECO:0000256" key="10">
    <source>
        <dbReference type="SAM" id="MobiDB-lite"/>
    </source>
</evidence>
<accession>A0A2N1JAJ9</accession>
<keyword evidence="7" id="KW-0965">Cell junction</keyword>
<sequence>MLPRRASPHAFPRHKDPMYTGAQDVFGSTASPCGPHVLPERTGTPVHTPPSNTTRCASPWRLPSSLSKRESMIQRAEELMELGSPARRSPVRELGTVSPHTKSTRPLPRIPQPLDEIARGANVETPPRWDMPTKHDDGKMWHPVHTETPRRRPLPVSPSHNADASSPRRRPLPAVHKQRLQHTVDVPSTPPPFYQGAPAAAKKALPGGVPPRTPSPHGVRSMPGPSSPSRSQVLRTPSPTHIPMLVRTPSPRPQVRTYTMTPAVPGGPPVPLLMVDDEIMTEAMMDPGAEDDATVSFDDSSPVPQHASSTPTSRSTDVFDNVEGLCGVDARCRACDRWIAGYTVHAMGDTWHAPCFVCAHCETPLEHVSFYEHQGRPYCHLDFHELFSRRCFHCKTPIVDERFVTIDDAHLGQRSYHELHFFCAGCGDPFLDPKDTPADAHDTSFASLEEGQIRHSGKPFFVQGAHPYCEACHTRLHRPKCKACRRPVEHDAVRALRADWHPTCFASVFLGPDGSPLDLDCYQAWQRHKA</sequence>
<dbReference type="GO" id="GO:0030695">
    <property type="term" value="F:GTPase regulator activity"/>
    <property type="evidence" value="ECO:0007669"/>
    <property type="project" value="UniProtKB-ARBA"/>
</dbReference>
<protein>
    <recommendedName>
        <fullName evidence="11">LIM zinc-binding domain-containing protein</fullName>
    </recommendedName>
</protein>
<feature type="compositionally biased region" description="Basic residues" evidence="10">
    <location>
        <begin position="167"/>
        <end position="180"/>
    </location>
</feature>
<feature type="domain" description="LIM zinc-binding" evidence="11">
    <location>
        <begin position="330"/>
        <end position="389"/>
    </location>
</feature>
<evidence type="ECO:0000313" key="13">
    <source>
        <dbReference type="Proteomes" id="UP000232875"/>
    </source>
</evidence>
<name>A0A2N1JAJ9_9BASI</name>
<dbReference type="STRING" id="2020962.A0A2N1JAJ9"/>
<feature type="region of interest" description="Disordered" evidence="10">
    <location>
        <begin position="289"/>
        <end position="315"/>
    </location>
</feature>
<evidence type="ECO:0000256" key="3">
    <source>
        <dbReference type="ARBA" id="ARBA00022490"/>
    </source>
</evidence>
<evidence type="ECO:0000259" key="11">
    <source>
        <dbReference type="PROSITE" id="PS50023"/>
    </source>
</evidence>
<organism evidence="12 13">
    <name type="scientific">Malassezia vespertilionis</name>
    <dbReference type="NCBI Taxonomy" id="2020962"/>
    <lineage>
        <taxon>Eukaryota</taxon>
        <taxon>Fungi</taxon>
        <taxon>Dikarya</taxon>
        <taxon>Basidiomycota</taxon>
        <taxon>Ustilaginomycotina</taxon>
        <taxon>Malasseziomycetes</taxon>
        <taxon>Malasseziales</taxon>
        <taxon>Malasseziaceae</taxon>
        <taxon>Malassezia</taxon>
    </lineage>
</organism>
<evidence type="ECO:0000313" key="12">
    <source>
        <dbReference type="EMBL" id="PKI83569.1"/>
    </source>
</evidence>
<feature type="compositionally biased region" description="Basic and acidic residues" evidence="10">
    <location>
        <begin position="131"/>
        <end position="150"/>
    </location>
</feature>
<dbReference type="GO" id="GO:0046872">
    <property type="term" value="F:metal ion binding"/>
    <property type="evidence" value="ECO:0007669"/>
    <property type="project" value="UniProtKB-KW"/>
</dbReference>
<dbReference type="SUPFAM" id="SSF57716">
    <property type="entry name" value="Glucocorticoid receptor-like (DNA-binding domain)"/>
    <property type="match status" value="3"/>
</dbReference>
<dbReference type="GO" id="GO:0005634">
    <property type="term" value="C:nucleus"/>
    <property type="evidence" value="ECO:0007669"/>
    <property type="project" value="TreeGrafter"/>
</dbReference>
<reference evidence="12 13" key="1">
    <citation type="submission" date="2017-10" db="EMBL/GenBank/DDBJ databases">
        <title>A novel species of cold-tolerant Malassezia isolated from bats.</title>
        <authorList>
            <person name="Lorch J.M."/>
            <person name="Palmer J.M."/>
            <person name="Vanderwolf K.J."/>
            <person name="Schmidt K.Z."/>
            <person name="Verant M.L."/>
            <person name="Weller T.J."/>
            <person name="Blehert D.S."/>
        </authorList>
    </citation>
    <scope>NUCLEOTIDE SEQUENCE [LARGE SCALE GENOMIC DNA]</scope>
    <source>
        <strain evidence="12 13">NWHC:44797-103</strain>
    </source>
</reference>
<keyword evidence="4 9" id="KW-0479">Metal-binding</keyword>
<evidence type="ECO:0000256" key="1">
    <source>
        <dbReference type="ARBA" id="ARBA00004282"/>
    </source>
</evidence>
<keyword evidence="13" id="KW-1185">Reference proteome</keyword>
<feature type="compositionally biased region" description="Polar residues" evidence="10">
    <location>
        <begin position="297"/>
        <end position="315"/>
    </location>
</feature>
<dbReference type="GO" id="GO:0003712">
    <property type="term" value="F:transcription coregulator activity"/>
    <property type="evidence" value="ECO:0007669"/>
    <property type="project" value="TreeGrafter"/>
</dbReference>
<evidence type="ECO:0000256" key="5">
    <source>
        <dbReference type="ARBA" id="ARBA00022737"/>
    </source>
</evidence>
<dbReference type="AlphaFoldDB" id="A0A2N1JAJ9"/>
<comment type="subcellular location">
    <subcellularLocation>
        <location evidence="1">Cell junction</location>
    </subcellularLocation>
    <subcellularLocation>
        <location evidence="2">Cytoplasm</location>
    </subcellularLocation>
</comment>
<dbReference type="InterPro" id="IPR001781">
    <property type="entry name" value="Znf_LIM"/>
</dbReference>
<gene>
    <name evidence="12" type="ORF">MVES_002666</name>
</gene>
<dbReference type="PROSITE" id="PS50023">
    <property type="entry name" value="LIM_DOMAIN_2"/>
    <property type="match status" value="1"/>
</dbReference>
<evidence type="ECO:0000256" key="6">
    <source>
        <dbReference type="ARBA" id="ARBA00022833"/>
    </source>
</evidence>
<dbReference type="CDD" id="cd08368">
    <property type="entry name" value="LIM"/>
    <property type="match status" value="1"/>
</dbReference>
<keyword evidence="8 9" id="KW-0440">LIM domain</keyword>
<feature type="compositionally biased region" description="Low complexity" evidence="10">
    <location>
        <begin position="196"/>
        <end position="207"/>
    </location>
</feature>
<dbReference type="Gene3D" id="2.10.110.10">
    <property type="entry name" value="Cysteine Rich Protein"/>
    <property type="match status" value="3"/>
</dbReference>
<keyword evidence="3" id="KW-0963">Cytoplasm</keyword>
<evidence type="ECO:0000256" key="8">
    <source>
        <dbReference type="ARBA" id="ARBA00023038"/>
    </source>
</evidence>
<dbReference type="PROSITE" id="PS00478">
    <property type="entry name" value="LIM_DOMAIN_1"/>
    <property type="match status" value="2"/>
</dbReference>
<dbReference type="Proteomes" id="UP000232875">
    <property type="component" value="Unassembled WGS sequence"/>
</dbReference>
<keyword evidence="5" id="KW-0677">Repeat</keyword>
<dbReference type="SMART" id="SM00132">
    <property type="entry name" value="LIM"/>
    <property type="match status" value="3"/>
</dbReference>
<feature type="region of interest" description="Disordered" evidence="10">
    <location>
        <begin position="1"/>
        <end position="61"/>
    </location>
</feature>
<dbReference type="PANTHER" id="PTHR24205:SF16">
    <property type="entry name" value="GH01042P-RELATED"/>
    <property type="match status" value="1"/>
</dbReference>